<gene>
    <name evidence="2" type="ORF">B0I29_11784</name>
</gene>
<keyword evidence="3" id="KW-1185">Reference proteome</keyword>
<feature type="transmembrane region" description="Helical" evidence="1">
    <location>
        <begin position="40"/>
        <end position="61"/>
    </location>
</feature>
<reference evidence="2 3" key="1">
    <citation type="submission" date="2018-06" db="EMBL/GenBank/DDBJ databases">
        <title>Genomic Encyclopedia of Type Strains, Phase III (KMG-III): the genomes of soil and plant-associated and newly described type strains.</title>
        <authorList>
            <person name="Whitman W."/>
        </authorList>
    </citation>
    <scope>NUCLEOTIDE SEQUENCE [LARGE SCALE GENOMIC DNA]</scope>
    <source>
        <strain evidence="2 3">CGMCC 4.7090</strain>
    </source>
</reference>
<protein>
    <submittedName>
        <fullName evidence="2">Uncharacterized protein</fullName>
    </submittedName>
</protein>
<dbReference type="Proteomes" id="UP000249341">
    <property type="component" value="Unassembled WGS sequence"/>
</dbReference>
<accession>A0A327ZBG0</accession>
<keyword evidence="1" id="KW-0812">Transmembrane</keyword>
<sequence>MTAAFWCQLGVAGLVIAVAVASISGAFLFGRTFLVASPQLVTTGGLLLGLAAFLSVAAVGLRRQSRLAYGMSLAGLVLPLLLVVAGSLGLGVSTTYHQSWGYVSYDEAEELGSLAARLDTWVMLSSGVTSMAVTIGVLLAVAAVVLLLTGPSRRFFAR</sequence>
<proteinExistence type="predicted"/>
<evidence type="ECO:0000313" key="2">
    <source>
        <dbReference type="EMBL" id="RAK29758.1"/>
    </source>
</evidence>
<keyword evidence="1" id="KW-1133">Transmembrane helix</keyword>
<feature type="transmembrane region" description="Helical" evidence="1">
    <location>
        <begin position="121"/>
        <end position="148"/>
    </location>
</feature>
<dbReference type="AlphaFoldDB" id="A0A327ZBG0"/>
<comment type="caution">
    <text evidence="2">The sequence shown here is derived from an EMBL/GenBank/DDBJ whole genome shotgun (WGS) entry which is preliminary data.</text>
</comment>
<dbReference type="RefSeq" id="WP_181558060.1">
    <property type="nucleotide sequence ID" value="NZ_JACHWI010000013.1"/>
</dbReference>
<evidence type="ECO:0000256" key="1">
    <source>
        <dbReference type="SAM" id="Phobius"/>
    </source>
</evidence>
<keyword evidence="1" id="KW-0472">Membrane</keyword>
<dbReference type="EMBL" id="QLMJ01000017">
    <property type="protein sequence ID" value="RAK29758.1"/>
    <property type="molecule type" value="Genomic_DNA"/>
</dbReference>
<feature type="transmembrane region" description="Helical" evidence="1">
    <location>
        <begin position="73"/>
        <end position="92"/>
    </location>
</feature>
<organism evidence="2 3">
    <name type="scientific">Actinoplanes lutulentus</name>
    <dbReference type="NCBI Taxonomy" id="1287878"/>
    <lineage>
        <taxon>Bacteria</taxon>
        <taxon>Bacillati</taxon>
        <taxon>Actinomycetota</taxon>
        <taxon>Actinomycetes</taxon>
        <taxon>Micromonosporales</taxon>
        <taxon>Micromonosporaceae</taxon>
        <taxon>Actinoplanes</taxon>
    </lineage>
</organism>
<feature type="transmembrane region" description="Helical" evidence="1">
    <location>
        <begin position="12"/>
        <end position="34"/>
    </location>
</feature>
<name>A0A327ZBG0_9ACTN</name>
<evidence type="ECO:0000313" key="3">
    <source>
        <dbReference type="Proteomes" id="UP000249341"/>
    </source>
</evidence>